<feature type="transmembrane region" description="Helical" evidence="1">
    <location>
        <begin position="249"/>
        <end position="267"/>
    </location>
</feature>
<dbReference type="PANTHER" id="PTHR22911:SF79">
    <property type="entry name" value="MOBA-LIKE NTP TRANSFERASE DOMAIN-CONTAINING PROTEIN"/>
    <property type="match status" value="1"/>
</dbReference>
<feature type="transmembrane region" description="Helical" evidence="1">
    <location>
        <begin position="71"/>
        <end position="89"/>
    </location>
</feature>
<dbReference type="RefSeq" id="WP_211430404.1">
    <property type="nucleotide sequence ID" value="NZ_CP072649.1"/>
</dbReference>
<feature type="domain" description="EamA" evidence="2">
    <location>
        <begin position="150"/>
        <end position="285"/>
    </location>
</feature>
<feature type="transmembrane region" description="Helical" evidence="1">
    <location>
        <begin position="33"/>
        <end position="51"/>
    </location>
</feature>
<name>A0ABX8BHE9_9BACT</name>
<dbReference type="EMBL" id="CP072649">
    <property type="protein sequence ID" value="QUW04515.1"/>
    <property type="molecule type" value="Genomic_DNA"/>
</dbReference>
<protein>
    <submittedName>
        <fullName evidence="3">DMT family transporter</fullName>
    </submittedName>
</protein>
<evidence type="ECO:0000256" key="1">
    <source>
        <dbReference type="SAM" id="Phobius"/>
    </source>
</evidence>
<dbReference type="Proteomes" id="UP000676506">
    <property type="component" value="Chromosome 2"/>
</dbReference>
<feature type="transmembrane region" description="Helical" evidence="1">
    <location>
        <begin position="273"/>
        <end position="290"/>
    </location>
</feature>
<feature type="transmembrane region" description="Helical" evidence="1">
    <location>
        <begin position="125"/>
        <end position="141"/>
    </location>
</feature>
<feature type="transmembrane region" description="Helical" evidence="1">
    <location>
        <begin position="153"/>
        <end position="173"/>
    </location>
</feature>
<sequence>MQQERLIGMACIITAAALWSLGGVGIKSAQTDALAIAGFRSFFALFVLGAVILGQLRHDVAQLRGTLQRRYVWWGGLSYALTMLSFTWANKLTTAANAILLQYTAPVFVALLARPLLDEPITRRDRWAIGGCFFGMAWFFLGKLSLSGLLGNLLAIAAGVGFAGIAVCLRADARTQSPTGGAPPSSLVLIALGNALAALLCAPAMVAAWPALPGPTLGLLAGLGILQIGVAYVFFAMGVSRVSALESTLLAMLEPVLNPIWVAMATGERPAPTAFIGGGIVIGVIIWRQFGKQATA</sequence>
<dbReference type="InterPro" id="IPR037185">
    <property type="entry name" value="EmrE-like"/>
</dbReference>
<evidence type="ECO:0000259" key="2">
    <source>
        <dbReference type="Pfam" id="PF00892"/>
    </source>
</evidence>
<dbReference type="InterPro" id="IPR000620">
    <property type="entry name" value="EamA_dom"/>
</dbReference>
<keyword evidence="1" id="KW-1133">Transmembrane helix</keyword>
<dbReference type="Pfam" id="PF00892">
    <property type="entry name" value="EamA"/>
    <property type="match status" value="2"/>
</dbReference>
<accession>A0ABX8BHE9</accession>
<reference evidence="3 4" key="1">
    <citation type="submission" date="2021-03" db="EMBL/GenBank/DDBJ databases">
        <title>Genomic and phenotypic characterization of Chloracidobacterium isolates provides evidence for multiple species.</title>
        <authorList>
            <person name="Saini M.K."/>
            <person name="Costas A.M.G."/>
            <person name="Tank M."/>
            <person name="Bryant D.A."/>
        </authorList>
    </citation>
    <scope>NUCLEOTIDE SEQUENCE [LARGE SCALE GENOMIC DNA]</scope>
    <source>
        <strain evidence="3 4">BV2-C</strain>
    </source>
</reference>
<dbReference type="SUPFAM" id="SSF103481">
    <property type="entry name" value="Multidrug resistance efflux transporter EmrE"/>
    <property type="match status" value="2"/>
</dbReference>
<evidence type="ECO:0000313" key="3">
    <source>
        <dbReference type="EMBL" id="QUW04515.1"/>
    </source>
</evidence>
<dbReference type="PANTHER" id="PTHR22911">
    <property type="entry name" value="ACYL-MALONYL CONDENSING ENZYME-RELATED"/>
    <property type="match status" value="1"/>
</dbReference>
<feature type="transmembrane region" description="Helical" evidence="1">
    <location>
        <begin position="217"/>
        <end position="237"/>
    </location>
</feature>
<feature type="domain" description="EamA" evidence="2">
    <location>
        <begin position="7"/>
        <end position="139"/>
    </location>
</feature>
<evidence type="ECO:0000313" key="4">
    <source>
        <dbReference type="Proteomes" id="UP000676506"/>
    </source>
</evidence>
<organism evidence="3 4">
    <name type="scientific">Chloracidobacterium validum</name>
    <dbReference type="NCBI Taxonomy" id="2821543"/>
    <lineage>
        <taxon>Bacteria</taxon>
        <taxon>Pseudomonadati</taxon>
        <taxon>Acidobacteriota</taxon>
        <taxon>Terriglobia</taxon>
        <taxon>Terriglobales</taxon>
        <taxon>Acidobacteriaceae</taxon>
        <taxon>Chloracidobacterium</taxon>
    </lineage>
</organism>
<keyword evidence="4" id="KW-1185">Reference proteome</keyword>
<proteinExistence type="predicted"/>
<feature type="transmembrane region" description="Helical" evidence="1">
    <location>
        <begin position="185"/>
        <end position="211"/>
    </location>
</feature>
<feature type="transmembrane region" description="Helical" evidence="1">
    <location>
        <begin position="7"/>
        <end position="27"/>
    </location>
</feature>
<gene>
    <name evidence="3" type="ORF">J8C06_12050</name>
</gene>
<keyword evidence="1" id="KW-0812">Transmembrane</keyword>
<feature type="transmembrane region" description="Helical" evidence="1">
    <location>
        <begin position="95"/>
        <end position="113"/>
    </location>
</feature>
<keyword evidence="1" id="KW-0472">Membrane</keyword>